<dbReference type="OrthoDB" id="10035564at2759"/>
<feature type="transmembrane region" description="Helical" evidence="15">
    <location>
        <begin position="52"/>
        <end position="70"/>
    </location>
</feature>
<keyword evidence="7" id="KW-0851">Voltage-gated channel</keyword>
<accession>V8NW23</accession>
<dbReference type="SUPFAM" id="SSF81324">
    <property type="entry name" value="Voltage-gated potassium channels"/>
    <property type="match status" value="1"/>
</dbReference>
<dbReference type="GO" id="GO:0034702">
    <property type="term" value="C:monoatomic ion channel complex"/>
    <property type="evidence" value="ECO:0007669"/>
    <property type="project" value="UniProtKB-KW"/>
</dbReference>
<comment type="subcellular location">
    <subcellularLocation>
        <location evidence="1">Cell membrane</location>
        <topology evidence="1">Multi-pass membrane protein</topology>
    </subcellularLocation>
</comment>
<dbReference type="InterPro" id="IPR003148">
    <property type="entry name" value="RCK_N"/>
</dbReference>
<dbReference type="PANTHER" id="PTHR10027">
    <property type="entry name" value="CALCIUM-ACTIVATED POTASSIUM CHANNEL ALPHA CHAIN"/>
    <property type="match status" value="1"/>
</dbReference>
<evidence type="ECO:0000256" key="9">
    <source>
        <dbReference type="ARBA" id="ARBA00022989"/>
    </source>
</evidence>
<keyword evidence="5 15" id="KW-0812">Transmembrane</keyword>
<keyword evidence="19" id="KW-1185">Reference proteome</keyword>
<dbReference type="Gene3D" id="3.40.50.720">
    <property type="entry name" value="NAD(P)-binding Rossmann-like Domain"/>
    <property type="match status" value="1"/>
</dbReference>
<keyword evidence="10" id="KW-0406">Ion transport</keyword>
<dbReference type="PANTHER" id="PTHR10027:SF23">
    <property type="entry name" value="POTASSIUM CHANNEL SUBFAMILY U MEMBER 1"/>
    <property type="match status" value="1"/>
</dbReference>
<dbReference type="Pfam" id="PF07885">
    <property type="entry name" value="Ion_trans_2"/>
    <property type="match status" value="1"/>
</dbReference>
<protein>
    <submittedName>
        <fullName evidence="18">Uncharacterized protein</fullName>
    </submittedName>
</protein>
<dbReference type="Gene3D" id="1.10.287.70">
    <property type="match status" value="1"/>
</dbReference>
<dbReference type="InterPro" id="IPR013099">
    <property type="entry name" value="K_chnl_dom"/>
</dbReference>
<feature type="region of interest" description="Disordered" evidence="14">
    <location>
        <begin position="1"/>
        <end position="25"/>
    </location>
</feature>
<evidence type="ECO:0000256" key="10">
    <source>
        <dbReference type="ARBA" id="ARBA00023065"/>
    </source>
</evidence>
<evidence type="ECO:0000256" key="8">
    <source>
        <dbReference type="ARBA" id="ARBA00022958"/>
    </source>
</evidence>
<feature type="domain" description="Potassium channel" evidence="16">
    <location>
        <begin position="49"/>
        <end position="105"/>
    </location>
</feature>
<proteinExistence type="predicted"/>
<keyword evidence="9 15" id="KW-1133">Transmembrane helix</keyword>
<keyword evidence="8" id="KW-0630">Potassium</keyword>
<feature type="transmembrane region" description="Helical" evidence="15">
    <location>
        <begin position="82"/>
        <end position="103"/>
    </location>
</feature>
<evidence type="ECO:0000256" key="11">
    <source>
        <dbReference type="ARBA" id="ARBA00023136"/>
    </source>
</evidence>
<keyword evidence="2" id="KW-0813">Transport</keyword>
<dbReference type="EMBL" id="AZIM01001605">
    <property type="protein sequence ID" value="ETE66280.1"/>
    <property type="molecule type" value="Genomic_DNA"/>
</dbReference>
<gene>
    <name evidence="18" type="ORF">L345_07942</name>
</gene>
<dbReference type="PRINTS" id="PR01449">
    <property type="entry name" value="BKCHANNELA"/>
</dbReference>
<evidence type="ECO:0000259" key="16">
    <source>
        <dbReference type="Pfam" id="PF07885"/>
    </source>
</evidence>
<evidence type="ECO:0000256" key="1">
    <source>
        <dbReference type="ARBA" id="ARBA00004651"/>
    </source>
</evidence>
<evidence type="ECO:0000313" key="19">
    <source>
        <dbReference type="Proteomes" id="UP000018936"/>
    </source>
</evidence>
<reference evidence="18 19" key="1">
    <citation type="journal article" date="2013" name="Proc. Natl. Acad. Sci. U.S.A.">
        <title>The king cobra genome reveals dynamic gene evolution and adaptation in the snake venom system.</title>
        <authorList>
            <person name="Vonk F.J."/>
            <person name="Casewell N.R."/>
            <person name="Henkel C.V."/>
            <person name="Heimberg A.M."/>
            <person name="Jansen H.J."/>
            <person name="McCleary R.J."/>
            <person name="Kerkkamp H.M."/>
            <person name="Vos R.A."/>
            <person name="Guerreiro I."/>
            <person name="Calvete J.J."/>
            <person name="Wuster W."/>
            <person name="Woods A.E."/>
            <person name="Logan J.M."/>
            <person name="Harrison R.A."/>
            <person name="Castoe T.A."/>
            <person name="de Koning A.P."/>
            <person name="Pollock D.D."/>
            <person name="Yandell M."/>
            <person name="Calderon D."/>
            <person name="Renjifo C."/>
            <person name="Currier R.B."/>
            <person name="Salgado D."/>
            <person name="Pla D."/>
            <person name="Sanz L."/>
            <person name="Hyder A.S."/>
            <person name="Ribeiro J.M."/>
            <person name="Arntzen J.W."/>
            <person name="van den Thillart G.E."/>
            <person name="Boetzer M."/>
            <person name="Pirovano W."/>
            <person name="Dirks R.P."/>
            <person name="Spaink H.P."/>
            <person name="Duboule D."/>
            <person name="McGlinn E."/>
            <person name="Kini R.M."/>
            <person name="Richardson M.K."/>
        </authorList>
    </citation>
    <scope>NUCLEOTIDE SEQUENCE</scope>
    <source>
        <tissue evidence="18">Blood</tissue>
    </source>
</reference>
<evidence type="ECO:0000256" key="4">
    <source>
        <dbReference type="ARBA" id="ARBA00022538"/>
    </source>
</evidence>
<comment type="caution">
    <text evidence="18">The sequence shown here is derived from an EMBL/GenBank/DDBJ whole genome shotgun (WGS) entry which is preliminary data.</text>
</comment>
<evidence type="ECO:0000256" key="15">
    <source>
        <dbReference type="SAM" id="Phobius"/>
    </source>
</evidence>
<evidence type="ECO:0000256" key="14">
    <source>
        <dbReference type="SAM" id="MobiDB-lite"/>
    </source>
</evidence>
<dbReference type="AlphaFoldDB" id="V8NW23"/>
<evidence type="ECO:0000256" key="2">
    <source>
        <dbReference type="ARBA" id="ARBA00022448"/>
    </source>
</evidence>
<feature type="non-terminal residue" evidence="18">
    <location>
        <position position="1"/>
    </location>
</feature>
<dbReference type="Proteomes" id="UP000018936">
    <property type="component" value="Unassembled WGS sequence"/>
</dbReference>
<evidence type="ECO:0000259" key="17">
    <source>
        <dbReference type="Pfam" id="PF22614"/>
    </source>
</evidence>
<keyword evidence="11 15" id="KW-0472">Membrane</keyword>
<evidence type="ECO:0000256" key="13">
    <source>
        <dbReference type="ARBA" id="ARBA00034430"/>
    </source>
</evidence>
<evidence type="ECO:0000256" key="7">
    <source>
        <dbReference type="ARBA" id="ARBA00022882"/>
    </source>
</evidence>
<dbReference type="GO" id="GO:0005886">
    <property type="term" value="C:plasma membrane"/>
    <property type="evidence" value="ECO:0007669"/>
    <property type="project" value="UniProtKB-SubCell"/>
</dbReference>
<evidence type="ECO:0000256" key="5">
    <source>
        <dbReference type="ARBA" id="ARBA00022692"/>
    </source>
</evidence>
<keyword evidence="12" id="KW-0407">Ion channel</keyword>
<evidence type="ECO:0000313" key="18">
    <source>
        <dbReference type="EMBL" id="ETE66280.1"/>
    </source>
</evidence>
<name>V8NW23_OPHHA</name>
<organism evidence="18 19">
    <name type="scientific">Ophiophagus hannah</name>
    <name type="common">King cobra</name>
    <name type="synonym">Naja hannah</name>
    <dbReference type="NCBI Taxonomy" id="8665"/>
    <lineage>
        <taxon>Eukaryota</taxon>
        <taxon>Metazoa</taxon>
        <taxon>Chordata</taxon>
        <taxon>Craniata</taxon>
        <taxon>Vertebrata</taxon>
        <taxon>Euteleostomi</taxon>
        <taxon>Lepidosauria</taxon>
        <taxon>Squamata</taxon>
        <taxon>Bifurcata</taxon>
        <taxon>Unidentata</taxon>
        <taxon>Episquamata</taxon>
        <taxon>Toxicofera</taxon>
        <taxon>Serpentes</taxon>
        <taxon>Colubroidea</taxon>
        <taxon>Elapidae</taxon>
        <taxon>Elapinae</taxon>
        <taxon>Ophiophagus</taxon>
    </lineage>
</organism>
<dbReference type="GO" id="GO:0005267">
    <property type="term" value="F:potassium channel activity"/>
    <property type="evidence" value="ECO:0007669"/>
    <property type="project" value="UniProtKB-KW"/>
</dbReference>
<keyword evidence="3" id="KW-1003">Cell membrane</keyword>
<evidence type="ECO:0000256" key="3">
    <source>
        <dbReference type="ARBA" id="ARBA00022475"/>
    </source>
</evidence>
<feature type="domain" description="RCK N-terminal" evidence="17">
    <location>
        <begin position="121"/>
        <end position="222"/>
    </location>
</feature>
<dbReference type="FunFam" id="3.40.50.720:FF:000005">
    <property type="entry name" value="calcium-activated potassium channel subunit alpha-1 isoform X6"/>
    <property type="match status" value="1"/>
</dbReference>
<comment type="catalytic activity">
    <reaction evidence="13">
        <text>K(+)(in) = K(+)(out)</text>
        <dbReference type="Rhea" id="RHEA:29463"/>
        <dbReference type="ChEBI" id="CHEBI:29103"/>
    </reaction>
</comment>
<keyword evidence="6" id="KW-0631">Potassium channel</keyword>
<evidence type="ECO:0000256" key="6">
    <source>
        <dbReference type="ARBA" id="ARBA00022826"/>
    </source>
</evidence>
<evidence type="ECO:0000256" key="12">
    <source>
        <dbReference type="ARBA" id="ARBA00023303"/>
    </source>
</evidence>
<dbReference type="InterPro" id="IPR047871">
    <property type="entry name" value="K_chnl_Slo-like"/>
</dbReference>
<keyword evidence="4" id="KW-0633">Potassium transport</keyword>
<dbReference type="Pfam" id="PF22614">
    <property type="entry name" value="Slo-like_RCK"/>
    <property type="match status" value="1"/>
</dbReference>
<sequence length="283" mass="31982">MQGTLPEDSPEQLATTSNRNPEAGQIPREYQKLTEMENSGDPWIYNSNHQTLTYFECLYLIMVTMSTVGYGDIVVQTTIGRVFILFFIVGGLILFANLVPEIADIVGSRKVYMGSYVYVKGRKFIVVCGNITLSSVTAFLSDFLIQHKGNIASEIVFLGENPPALELETIFRCYAAYTSFFHGSVMNSKDLQRVNMGSAEACLILADICSIDPYTEDISNVMSKYEEAFPDLSVETNEKKIKHLQAYKMMRNDFWVEKKKNFSKRSRVLIRAARTVVVEHPTN</sequence>